<dbReference type="RefSeq" id="WP_093787227.1">
    <property type="nucleotide sequence ID" value="NZ_FNIE01000014.1"/>
</dbReference>
<accession>A0A1H0ND38</accession>
<gene>
    <name evidence="6" type="ORF">SAMN05216259_11424</name>
</gene>
<dbReference type="Proteomes" id="UP000199341">
    <property type="component" value="Unassembled WGS sequence"/>
</dbReference>
<dbReference type="EMBL" id="FNIE01000014">
    <property type="protein sequence ID" value="SDO90551.1"/>
    <property type="molecule type" value="Genomic_DNA"/>
</dbReference>
<evidence type="ECO:0000256" key="1">
    <source>
        <dbReference type="ARBA" id="ARBA00022598"/>
    </source>
</evidence>
<dbReference type="OrthoDB" id="24041at2"/>
<dbReference type="GO" id="GO:0016874">
    <property type="term" value="F:ligase activity"/>
    <property type="evidence" value="ECO:0007669"/>
    <property type="project" value="UniProtKB-KW"/>
</dbReference>
<protein>
    <submittedName>
        <fullName evidence="6">Biotin carboxylase</fullName>
    </submittedName>
</protein>
<dbReference type="InterPro" id="IPR013815">
    <property type="entry name" value="ATP_grasp_subdomain_1"/>
</dbReference>
<keyword evidence="1" id="KW-0436">Ligase</keyword>
<dbReference type="STRING" id="310781.SAMN05216259_11424"/>
<dbReference type="AlphaFoldDB" id="A0A1H0ND38"/>
<sequence length="436" mass="44720">MTVGGDGGPSSPEAGPDLDAVRYLLVGYSADLLVDLDGFLPERSVAVVETPDVIEARGVRGQIGAVRCLAAVLAAPIQDEANAVRLVGLVPRPPRIGAVVPASDYGVVAAATLAAAWGLPGAGPDAAPVFRDKAELRRTAGGAGIAQPEWRLVTGPAEVAAFRAGGDGTCVLKPTNRQASVGVQILPPDADVFTAWALTAGAEEQMFRPGDAGGSRYLAERLLRGPEVSAEVLVRDGRTVFFNTTAKDVQPGRHPVETGHVVSGPVTEEVAAALATGMRALVEATKFGSGVLHGEWIVVDGVPHLVECAARLPGDYIVELIAMAYDWSLLHGFLAVLEGRAADPAPPVARGAAIRYLSAAPGTVDAVDGVEQARAVPGVCDVLVRVAPGDTVEPVTSSWKRPGHVIATAPDAPSAARAAEQARAALTIATHPGAGR</sequence>
<dbReference type="InterPro" id="IPR011761">
    <property type="entry name" value="ATP-grasp"/>
</dbReference>
<dbReference type="GO" id="GO:0046872">
    <property type="term" value="F:metal ion binding"/>
    <property type="evidence" value="ECO:0007669"/>
    <property type="project" value="InterPro"/>
</dbReference>
<evidence type="ECO:0000259" key="5">
    <source>
        <dbReference type="PROSITE" id="PS50975"/>
    </source>
</evidence>
<proteinExistence type="predicted"/>
<evidence type="ECO:0000256" key="3">
    <source>
        <dbReference type="ARBA" id="ARBA00022840"/>
    </source>
</evidence>
<name>A0A1H0ND38_9ACTN</name>
<dbReference type="SUPFAM" id="SSF56059">
    <property type="entry name" value="Glutathione synthetase ATP-binding domain-like"/>
    <property type="match status" value="1"/>
</dbReference>
<dbReference type="InterPro" id="IPR052032">
    <property type="entry name" value="ATP-dep_AA_Ligase"/>
</dbReference>
<organism evidence="6 7">
    <name type="scientific">Actinacidiphila guanduensis</name>
    <dbReference type="NCBI Taxonomy" id="310781"/>
    <lineage>
        <taxon>Bacteria</taxon>
        <taxon>Bacillati</taxon>
        <taxon>Actinomycetota</taxon>
        <taxon>Actinomycetes</taxon>
        <taxon>Kitasatosporales</taxon>
        <taxon>Streptomycetaceae</taxon>
        <taxon>Actinacidiphila</taxon>
    </lineage>
</organism>
<dbReference type="Gene3D" id="3.30.1490.20">
    <property type="entry name" value="ATP-grasp fold, A domain"/>
    <property type="match status" value="1"/>
</dbReference>
<dbReference type="Pfam" id="PF13535">
    <property type="entry name" value="ATP-grasp_4"/>
    <property type="match status" value="1"/>
</dbReference>
<dbReference type="Gene3D" id="3.30.470.20">
    <property type="entry name" value="ATP-grasp fold, B domain"/>
    <property type="match status" value="1"/>
</dbReference>
<dbReference type="PANTHER" id="PTHR43585:SF2">
    <property type="entry name" value="ATP-GRASP ENZYME FSQD"/>
    <property type="match status" value="1"/>
</dbReference>
<keyword evidence="2 4" id="KW-0547">Nucleotide-binding</keyword>
<dbReference type="GO" id="GO:0005524">
    <property type="term" value="F:ATP binding"/>
    <property type="evidence" value="ECO:0007669"/>
    <property type="project" value="UniProtKB-UniRule"/>
</dbReference>
<dbReference type="PROSITE" id="PS50975">
    <property type="entry name" value="ATP_GRASP"/>
    <property type="match status" value="1"/>
</dbReference>
<evidence type="ECO:0000313" key="6">
    <source>
        <dbReference type="EMBL" id="SDO90551.1"/>
    </source>
</evidence>
<reference evidence="6 7" key="1">
    <citation type="submission" date="2016-10" db="EMBL/GenBank/DDBJ databases">
        <authorList>
            <person name="de Groot N.N."/>
        </authorList>
    </citation>
    <scope>NUCLEOTIDE SEQUENCE [LARGE SCALE GENOMIC DNA]</scope>
    <source>
        <strain evidence="6 7">CGMCC 4.2022</strain>
    </source>
</reference>
<feature type="domain" description="ATP-grasp" evidence="5">
    <location>
        <begin position="137"/>
        <end position="338"/>
    </location>
</feature>
<evidence type="ECO:0000313" key="7">
    <source>
        <dbReference type="Proteomes" id="UP000199341"/>
    </source>
</evidence>
<evidence type="ECO:0000256" key="4">
    <source>
        <dbReference type="PROSITE-ProRule" id="PRU00409"/>
    </source>
</evidence>
<dbReference type="Gene3D" id="3.40.50.20">
    <property type="match status" value="1"/>
</dbReference>
<keyword evidence="7" id="KW-1185">Reference proteome</keyword>
<evidence type="ECO:0000256" key="2">
    <source>
        <dbReference type="ARBA" id="ARBA00022741"/>
    </source>
</evidence>
<dbReference type="Pfam" id="PF18603">
    <property type="entry name" value="LAL_C2"/>
    <property type="match status" value="1"/>
</dbReference>
<keyword evidence="3 4" id="KW-0067">ATP-binding</keyword>
<dbReference type="PANTHER" id="PTHR43585">
    <property type="entry name" value="FUMIPYRROLE BIOSYNTHESIS PROTEIN C"/>
    <property type="match status" value="1"/>
</dbReference>
<dbReference type="InterPro" id="IPR040570">
    <property type="entry name" value="LAL_C2"/>
</dbReference>